<reference evidence="1" key="2">
    <citation type="submission" date="2025-09" db="UniProtKB">
        <authorList>
            <consortium name="Ensembl"/>
        </authorList>
    </citation>
    <scope>IDENTIFICATION</scope>
</reference>
<protein>
    <submittedName>
        <fullName evidence="1">Uncharacterized protein</fullName>
    </submittedName>
</protein>
<reference evidence="1" key="1">
    <citation type="submission" date="2025-08" db="UniProtKB">
        <authorList>
            <consortium name="Ensembl"/>
        </authorList>
    </citation>
    <scope>IDENTIFICATION</scope>
</reference>
<dbReference type="AlphaFoldDB" id="A0A668RV29"/>
<dbReference type="Ensembl" id="ENSOABT00000008357.2">
    <property type="protein sequence ID" value="ENSOABP00000008058.2"/>
    <property type="gene ID" value="ENSOABG00000004413.2"/>
</dbReference>
<accession>A0A668RV29</accession>
<name>A0A668RV29_OREAU</name>
<sequence length="122" mass="14087">MQGQMLREIEKKNEKKELYLRLYSLCRNYEIKISGYNVRLSPNKSASETIVWIFYHGILRWSEGGGSTTTMAMIDAVSLPCYKANTHSLVYCSIWCFLRSYFNTVAGEQIVFTVSVPYLFMG</sequence>
<keyword evidence="2" id="KW-1185">Reference proteome</keyword>
<organism evidence="1 2">
    <name type="scientific">Oreochromis aureus</name>
    <name type="common">Israeli tilapia</name>
    <name type="synonym">Chromis aureus</name>
    <dbReference type="NCBI Taxonomy" id="47969"/>
    <lineage>
        <taxon>Eukaryota</taxon>
        <taxon>Metazoa</taxon>
        <taxon>Chordata</taxon>
        <taxon>Craniata</taxon>
        <taxon>Vertebrata</taxon>
        <taxon>Euteleostomi</taxon>
        <taxon>Actinopterygii</taxon>
        <taxon>Neopterygii</taxon>
        <taxon>Teleostei</taxon>
        <taxon>Neoteleostei</taxon>
        <taxon>Acanthomorphata</taxon>
        <taxon>Ovalentaria</taxon>
        <taxon>Cichlomorphae</taxon>
        <taxon>Cichliformes</taxon>
        <taxon>Cichlidae</taxon>
        <taxon>African cichlids</taxon>
        <taxon>Pseudocrenilabrinae</taxon>
        <taxon>Oreochromini</taxon>
        <taxon>Oreochromis</taxon>
    </lineage>
</organism>
<proteinExistence type="predicted"/>
<evidence type="ECO:0000313" key="1">
    <source>
        <dbReference type="Ensembl" id="ENSOABP00000008058.2"/>
    </source>
</evidence>
<evidence type="ECO:0000313" key="2">
    <source>
        <dbReference type="Proteomes" id="UP000472276"/>
    </source>
</evidence>
<dbReference type="Proteomes" id="UP000472276">
    <property type="component" value="Unassembled WGS sequence"/>
</dbReference>